<gene>
    <name evidence="1" type="ORF">F0562_014790</name>
</gene>
<accession>A0A5J4ZRS7</accession>
<reference evidence="1 2" key="1">
    <citation type="submission" date="2019-09" db="EMBL/GenBank/DDBJ databases">
        <title>A chromosome-level genome assembly of the Chinese tupelo Nyssa sinensis.</title>
        <authorList>
            <person name="Yang X."/>
            <person name="Kang M."/>
            <person name="Yang Y."/>
            <person name="Xiong H."/>
            <person name="Wang M."/>
            <person name="Zhang Z."/>
            <person name="Wang Z."/>
            <person name="Wu H."/>
            <person name="Ma T."/>
            <person name="Liu J."/>
            <person name="Xi Z."/>
        </authorList>
    </citation>
    <scope>NUCLEOTIDE SEQUENCE [LARGE SCALE GENOMIC DNA]</scope>
    <source>
        <strain evidence="1">J267</strain>
        <tissue evidence="1">Leaf</tissue>
    </source>
</reference>
<dbReference type="InterPro" id="IPR039312">
    <property type="entry name" value="ZPR"/>
</dbReference>
<evidence type="ECO:0000313" key="2">
    <source>
        <dbReference type="Proteomes" id="UP000325577"/>
    </source>
</evidence>
<evidence type="ECO:0000313" key="1">
    <source>
        <dbReference type="EMBL" id="KAA8520534.1"/>
    </source>
</evidence>
<organism evidence="1 2">
    <name type="scientific">Nyssa sinensis</name>
    <dbReference type="NCBI Taxonomy" id="561372"/>
    <lineage>
        <taxon>Eukaryota</taxon>
        <taxon>Viridiplantae</taxon>
        <taxon>Streptophyta</taxon>
        <taxon>Embryophyta</taxon>
        <taxon>Tracheophyta</taxon>
        <taxon>Spermatophyta</taxon>
        <taxon>Magnoliopsida</taxon>
        <taxon>eudicotyledons</taxon>
        <taxon>Gunneridae</taxon>
        <taxon>Pentapetalae</taxon>
        <taxon>asterids</taxon>
        <taxon>Cornales</taxon>
        <taxon>Nyssaceae</taxon>
        <taxon>Nyssa</taxon>
    </lineage>
</organism>
<dbReference type="EMBL" id="CM018049">
    <property type="protein sequence ID" value="KAA8520534.1"/>
    <property type="molecule type" value="Genomic_DNA"/>
</dbReference>
<dbReference type="PANTHER" id="PTHR33601">
    <property type="entry name" value="PROTEIN LITTLE ZIPPER 4"/>
    <property type="match status" value="1"/>
</dbReference>
<dbReference type="AlphaFoldDB" id="A0A5J4ZRS7"/>
<keyword evidence="2" id="KW-1185">Reference proteome</keyword>
<name>A0A5J4ZRS7_9ASTE</name>
<dbReference type="PANTHER" id="PTHR33601:SF22">
    <property type="entry name" value="PROTEIN LITTLE ZIPPER 1"/>
    <property type="match status" value="1"/>
</dbReference>
<proteinExistence type="predicted"/>
<protein>
    <submittedName>
        <fullName evidence="1">Uncharacterized protein</fullName>
    </submittedName>
</protein>
<dbReference type="Proteomes" id="UP000325577">
    <property type="component" value="Linkage Group LG6"/>
</dbReference>
<dbReference type="OrthoDB" id="1918054at2759"/>
<sequence length="114" mass="13613">MCTNALELNSYHSLSSTVRRRQQSKRPIIRLHRLSRRKRLSKEAKEKARVGVLTRSEMEIKNLKLYMENQSILEENEKLRKKALLLHQENRALRSQLQKFSHSHSQFADHNNKH</sequence>